<sequence length="35" mass="3783">MIDLYTAATPNGRIANTAVFDDASVVKDAQTMLIR</sequence>
<dbReference type="Proteomes" id="UP000326611">
    <property type="component" value="Unassembled WGS sequence"/>
</dbReference>
<proteinExistence type="predicted"/>
<protein>
    <submittedName>
        <fullName evidence="1">Uncharacterized protein</fullName>
    </submittedName>
</protein>
<reference evidence="1 2" key="1">
    <citation type="submission" date="2019-09" db="EMBL/GenBank/DDBJ databases">
        <authorList>
            <person name="Chandra G."/>
            <person name="Truman W A."/>
        </authorList>
    </citation>
    <scope>NUCLEOTIDE SEQUENCE [LARGE SCALE GENOMIC DNA]</scope>
    <source>
        <strain evidence="1">PS918</strain>
    </source>
</reference>
<dbReference type="EMBL" id="CABVIY010000007">
    <property type="protein sequence ID" value="VVQ07928.1"/>
    <property type="molecule type" value="Genomic_DNA"/>
</dbReference>
<evidence type="ECO:0000313" key="1">
    <source>
        <dbReference type="EMBL" id="VVQ07928.1"/>
    </source>
</evidence>
<dbReference type="AlphaFoldDB" id="A0A5E7UDG4"/>
<organism evidence="1 2">
    <name type="scientific">Pseudomonas fluorescens</name>
    <dbReference type="NCBI Taxonomy" id="294"/>
    <lineage>
        <taxon>Bacteria</taxon>
        <taxon>Pseudomonadati</taxon>
        <taxon>Pseudomonadota</taxon>
        <taxon>Gammaproteobacteria</taxon>
        <taxon>Pseudomonadales</taxon>
        <taxon>Pseudomonadaceae</taxon>
        <taxon>Pseudomonas</taxon>
    </lineage>
</organism>
<accession>A0A5E7UDG4</accession>
<name>A0A5E7UDG4_PSEFL</name>
<evidence type="ECO:0000313" key="2">
    <source>
        <dbReference type="Proteomes" id="UP000326611"/>
    </source>
</evidence>
<gene>
    <name evidence="1" type="ORF">PS918_04912</name>
</gene>